<keyword evidence="1" id="KW-0646">Protease inhibitor</keyword>
<dbReference type="SUPFAM" id="SSF57567">
    <property type="entry name" value="Serine protease inhibitors"/>
    <property type="match status" value="1"/>
</dbReference>
<reference evidence="4" key="1">
    <citation type="submission" date="2022-11" db="UniProtKB">
        <authorList>
            <consortium name="WormBaseParasite"/>
        </authorList>
    </citation>
    <scope>IDENTIFICATION</scope>
</reference>
<evidence type="ECO:0000256" key="1">
    <source>
        <dbReference type="ARBA" id="ARBA00022900"/>
    </source>
</evidence>
<dbReference type="GO" id="GO:0004867">
    <property type="term" value="F:serine-type endopeptidase inhibitor activity"/>
    <property type="evidence" value="ECO:0007669"/>
    <property type="project" value="UniProtKB-KW"/>
</dbReference>
<evidence type="ECO:0000313" key="4">
    <source>
        <dbReference type="WBParaSite" id="Gr19_v10_g4968.t1"/>
    </source>
</evidence>
<feature type="signal peptide" evidence="2">
    <location>
        <begin position="1"/>
        <end position="16"/>
    </location>
</feature>
<accession>A0A914HXL2</accession>
<dbReference type="AlphaFoldDB" id="A0A914HXL2"/>
<dbReference type="Proteomes" id="UP000887572">
    <property type="component" value="Unplaced"/>
</dbReference>
<name>A0A914HXL2_GLORO</name>
<organism evidence="3 4">
    <name type="scientific">Globodera rostochiensis</name>
    <name type="common">Golden nematode worm</name>
    <name type="synonym">Heterodera rostochiensis</name>
    <dbReference type="NCBI Taxonomy" id="31243"/>
    <lineage>
        <taxon>Eukaryota</taxon>
        <taxon>Metazoa</taxon>
        <taxon>Ecdysozoa</taxon>
        <taxon>Nematoda</taxon>
        <taxon>Chromadorea</taxon>
        <taxon>Rhabditida</taxon>
        <taxon>Tylenchina</taxon>
        <taxon>Tylenchomorpha</taxon>
        <taxon>Tylenchoidea</taxon>
        <taxon>Heteroderidae</taxon>
        <taxon>Heteroderinae</taxon>
        <taxon>Globodera</taxon>
    </lineage>
</organism>
<evidence type="ECO:0000313" key="3">
    <source>
        <dbReference type="Proteomes" id="UP000887572"/>
    </source>
</evidence>
<dbReference type="Gene3D" id="2.10.25.10">
    <property type="entry name" value="Laminin"/>
    <property type="match status" value="1"/>
</dbReference>
<evidence type="ECO:0000256" key="2">
    <source>
        <dbReference type="SAM" id="SignalP"/>
    </source>
</evidence>
<feature type="chain" id="PRO_5038033677" evidence="2">
    <location>
        <begin position="17"/>
        <end position="103"/>
    </location>
</feature>
<dbReference type="InterPro" id="IPR036084">
    <property type="entry name" value="Ser_inhib-like_sf"/>
</dbReference>
<dbReference type="WBParaSite" id="Gr19_v10_g4968.t1">
    <property type="protein sequence ID" value="Gr19_v10_g4968.t1"/>
    <property type="gene ID" value="Gr19_v10_g4968"/>
</dbReference>
<proteinExistence type="predicted"/>
<keyword evidence="3" id="KW-1185">Reference proteome</keyword>
<sequence>MKFMLILYFAIGVKLAMNAPATDPKGECSDGEIATECRPVCGEKSCADILAGGAGGVRKCFSLRCFPGCVCASGIRLFEPNGGKGQCVTKERCEQMEKATNET</sequence>
<keyword evidence="1" id="KW-0722">Serine protease inhibitor</keyword>
<protein>
    <submittedName>
        <fullName evidence="4">TIL domain-containing protein</fullName>
    </submittedName>
</protein>
<keyword evidence="2" id="KW-0732">Signal</keyword>